<dbReference type="Gene3D" id="1.25.40.20">
    <property type="entry name" value="Ankyrin repeat-containing domain"/>
    <property type="match status" value="9"/>
</dbReference>
<evidence type="ECO:0000256" key="1">
    <source>
        <dbReference type="PROSITE-ProRule" id="PRU00023"/>
    </source>
</evidence>
<reference evidence="2 3" key="1">
    <citation type="submission" date="2017-06" db="EMBL/GenBank/DDBJ databases">
        <title>A platform for efficient transgenesis in Macrostomum lignano, a flatworm model organism for stem cell research.</title>
        <authorList>
            <person name="Berezikov E."/>
        </authorList>
    </citation>
    <scope>NUCLEOTIDE SEQUENCE [LARGE SCALE GENOMIC DNA]</scope>
    <source>
        <strain evidence="2">DV1</strain>
        <tissue evidence="2">Whole organism</tissue>
    </source>
</reference>
<dbReference type="PANTHER" id="PTHR46586">
    <property type="entry name" value="ANKYRIN REPEAT-CONTAINING PROTEIN"/>
    <property type="match status" value="1"/>
</dbReference>
<dbReference type="STRING" id="282301.A0A267E988"/>
<dbReference type="EMBL" id="NIVC01002488">
    <property type="protein sequence ID" value="PAA57447.1"/>
    <property type="molecule type" value="Genomic_DNA"/>
</dbReference>
<dbReference type="Pfam" id="PF12796">
    <property type="entry name" value="Ank_2"/>
    <property type="match status" value="10"/>
</dbReference>
<dbReference type="Pfam" id="PF13637">
    <property type="entry name" value="Ank_4"/>
    <property type="match status" value="2"/>
</dbReference>
<dbReference type="InterPro" id="IPR002110">
    <property type="entry name" value="Ankyrin_rpt"/>
</dbReference>
<proteinExistence type="predicted"/>
<evidence type="ECO:0000313" key="3">
    <source>
        <dbReference type="Proteomes" id="UP000215902"/>
    </source>
</evidence>
<protein>
    <submittedName>
        <fullName evidence="2">Uncharacterized protein</fullName>
    </submittedName>
</protein>
<dbReference type="PROSITE" id="PS50297">
    <property type="entry name" value="ANK_REP_REGION"/>
    <property type="match status" value="4"/>
</dbReference>
<gene>
    <name evidence="2" type="ORF">BOX15_Mlig012511g1</name>
</gene>
<keyword evidence="3" id="KW-1185">Reference proteome</keyword>
<dbReference type="SMART" id="SM00248">
    <property type="entry name" value="ANK"/>
    <property type="match status" value="42"/>
</dbReference>
<dbReference type="Pfam" id="PF00023">
    <property type="entry name" value="Ank"/>
    <property type="match status" value="1"/>
</dbReference>
<keyword evidence="1" id="KW-0040">ANK repeat</keyword>
<dbReference type="InterPro" id="IPR052050">
    <property type="entry name" value="SecEffector_AnkRepeat"/>
</dbReference>
<organism evidence="2 3">
    <name type="scientific">Macrostomum lignano</name>
    <dbReference type="NCBI Taxonomy" id="282301"/>
    <lineage>
        <taxon>Eukaryota</taxon>
        <taxon>Metazoa</taxon>
        <taxon>Spiralia</taxon>
        <taxon>Lophotrochozoa</taxon>
        <taxon>Platyhelminthes</taxon>
        <taxon>Rhabditophora</taxon>
        <taxon>Macrostomorpha</taxon>
        <taxon>Macrostomida</taxon>
        <taxon>Macrostomidae</taxon>
        <taxon>Macrostomum</taxon>
    </lineage>
</organism>
<feature type="repeat" description="ANK" evidence="1">
    <location>
        <begin position="642"/>
        <end position="674"/>
    </location>
</feature>
<dbReference type="PANTHER" id="PTHR46586:SF3">
    <property type="entry name" value="ANKYRIN REPEAT-CONTAINING PROTEIN"/>
    <property type="match status" value="1"/>
</dbReference>
<name>A0A267E988_9PLAT</name>
<feature type="repeat" description="ANK" evidence="1">
    <location>
        <begin position="2215"/>
        <end position="2247"/>
    </location>
</feature>
<feature type="repeat" description="ANK" evidence="1">
    <location>
        <begin position="2248"/>
        <end position="2280"/>
    </location>
</feature>
<dbReference type="PROSITE" id="PS50088">
    <property type="entry name" value="ANK_REPEAT"/>
    <property type="match status" value="4"/>
</dbReference>
<evidence type="ECO:0000313" key="2">
    <source>
        <dbReference type="EMBL" id="PAA57447.1"/>
    </source>
</evidence>
<dbReference type="Gene3D" id="1.10.1410.40">
    <property type="match status" value="1"/>
</dbReference>
<dbReference type="OrthoDB" id="6256944at2759"/>
<accession>A0A267E988</accession>
<dbReference type="InterPro" id="IPR036770">
    <property type="entry name" value="Ankyrin_rpt-contain_sf"/>
</dbReference>
<sequence length="2931" mass="324952">MALLGFYDGILKELLSACEIARNADQPLLQTAEDSPLLKFCLEETNESSCQLIIQRAESAHQVDAVSALCWTSPHHQVAMRVSRQIEDLTMDSGNQQTQLILYDLCRFAFKYLKEPQKPDLKILTNEKLIMSLFDFKRQPDHQRVENFLVSAYLFMHLIRVPGDRLMTVFEDANSSLCIQIGDGPRSSIRKLTFDCSTETDESFEQQFLKTLSEGGSPLYICLFFNELKTCSWYLNEKGKDKQHDRLPNHDTSLIKLEGDGSKLNISVTAFDSVEDKYSSFQMELSADAAFSPDRFGDDKLLSTVVRLVRKVVVEQKPANLCLVCLTVPCRTAIKWLDIASGRETSCCTEEGQTVPSFEDAQLSIFHSAASGDVALLRQRLEYNRLLVSARQQEFPHRTALLCAAAAAPEYFSQGQQSHTECASLLINKGADVGDCDSRGHSVLHCAVLSDNEKLVEFLLKNSTADPNSRDEDGLTPLQLAVEQENVAMADLFLESGVDVCLNPDGTIVELVQALDSENFELVRTLLNHCPEAMSDDQFYKYYWQAWKLDATQICSLLLISKYGLSNEAVQEAAQLGQFASQGDVEQLKSRLSVYNCNLRDWDCRTPLMWAAIASCDPTEGHADCAQLLLSLRGNPSAADLDGNSSLHLAAASNNIEVAALLLLHGADVKVKNRKGAFPAELAKQSGQLDVQLIMETAEELERRHGAVTVGKSTEIRADLQIRPRQTWSTLFYKENIRMAGSNGHLKVVKFLVTQVADQANRDRCCIYAAESAATNGQLEVVKFLVSTVSDQTKRDRCCIYAAESAATNGQLEVVKFLVSTVADQTKRDDYCITAAESAASNGQLEVVKFLVPTVTDETKRDYFCIKAAESAVVWGQWEVVKFLVPTVADEKKRDYFCIKAAESAAIKGHFEVVKFLAHKVTDQTKRDDCCIKAAESAATNGQLEVVKFLVSTVADQTKRDDYCIKAAESAAIWDRWDVVKFLVPIVTDKTKRDDCCVKAAESAAIKGHFEVVKFLLHTIADQKKRNDCCIKAAESAATNGQLEIVKFLVHTVADQTERDDCCVKAAESAAIKGHFEVVKFLADTVSDQAKRDDCCIKAAESAATNGQLEIVKFLVHTVADQTKRDDCCVKVAESAAIKGHFEVVKFLADTVSDQAKRDDCCIKAAESAATNGQLEVVKFLADTVSDQTKRDDFWIKPAKAAATNGQLKVVNFLVSTVADQTVRDDCRIKAAESAATNGQLEIVKFLVHTVADQTERDDCCVKAAESAAIKGHFEVVKLLADTVSDQAKIDDCCIKAAESAATNGQLEIVKFLVHTVADQTKRDDCCVKVAESAAIKGHFEVVKFLADTVSDQAKRDDCCIKAAESAATNGQLEIVKFLADTVSDQTKRDDFWIKPAKAAATNGQLKVVNFLVSTVADQTVRDDYCIKAAESAVVWGQLEIVKFLVHTVADQTKRDDCCVKAAESAAIKGHFEVVKFLLHTIADQKKRNDCCIKAAESAATNGQLEIVKFLVHTVADQTERDDCCVKAAESAAIKGHFEVVKFLADTVSDQAKRDDCCVKAAESAAIKGHFEVVKFLADTVSDQAKRDDCCIKAAESAATNGQLEIVKFLVHTVADQTKRDDCCVKVAESAAIEGHFEVLKFLVLKVTDKTKRDDYCIKAAESAVVWGQLEIVKFLVHTVADQTKRDDCCVKAAESAAIKGHFEVVKLLADTVSDQAKRDDCCIKAAESAVVWGQLEIVKFLVPTVADETKRDDYCIKAAESAAIKGHFEVVKFLLHTIADQKKRNDCCIKAAESAATNGQLEIVKFLVHTVADQAKRDDCCIKAAESAATNGQLEIVKFLADTVSDQTKRDDFWIKRAKDAARNGQLKVVKFLVSTVADQTVRDDYCIKAAESAVVWGQWEVVKFLVPTVADETKRDYFCIKAAESAAIKGHFEVVKFLLHTIADQKKRNDCCIKAAESAATNGQLEIVKFLVHTVADQTERDDCCVKAAESAAIKGHFEVVKILADTVSDQAKRDDCCIKAAESAATNGQLEIVKFLVHIVADQAKRDDCCVKAAESAAIKGHFEVVKFLADTVSDQAKRDDCCISAIESAVIWGQWEVAEFLIPCLSSPNQKANLRFQCAVVACSHLREDFVAALGLEPDWLFQSSTILSFTAAMAIEGRNSVLTDTLSRMQPAHITQLLCLSISQRHVALAVTLIYDERVSTEHIDLPDSTGATALMLAADAGHHELIEKLIDLGASVRAKDSQGRTALSRACEAGHVRAAKALLDRGADASHRDGRGLTCAQVAQRYEQRQVLRLLNPSEVRSSKAEQAAAHCLDSGLHRLSDDSQKDRRLSEELHRLLSEAGFTRERADCQQRLADWLERVARVLTQDDRQMTGSYAEGWANSLVQVNGRTAADSDIDWTVLVSGKLFHLEGSCIRLNKSCRDATRLQVTEGHAQVAVEAGGQPAVTATACGVRPAQDTCHATRCCRSFCEDRIEKLLLYSDSVHLVRATRPSSTNELRVSFSFQEKRIMRELSTIQGQLFTLIKFIFKRYLPLTLDTPGLKTYHAKTLLFTMLEKYDTDPKTVVWQPHNLIALLKESLNMMLSFIDSSSSPDECMPHFFMPDAPLYFKYAGIGGDFDNTKARVRDQLCELRSDIGGVVKQLRRLVRPPQSEKFYFHPFTLLPLTAPPAVTEIRKGRGSQQLYCKFADVYSLVHQCVSELQSESSDRDTLMKHLSLLHEQQWCKCAALCMTAMAHLKFGESEEAERLAMELQRHQIESGLKPQDIREESWWNITRTKLPEDSDWAWRFCLPCDSSPHFPFLPEFTQSLFTARLSQPLASHLYVNFRCLSWSLQAELLRNRAPAIAFDHWIEQLLEDPDLEELLTLAHYSDCCEHVELSLQQMEMIKKERRVAIETQDEEKISWVRQKLERLNDAVAEVHRSEKEG</sequence>
<dbReference type="Proteomes" id="UP000215902">
    <property type="component" value="Unassembled WGS sequence"/>
</dbReference>
<dbReference type="SUPFAM" id="SSF48403">
    <property type="entry name" value="Ankyrin repeat"/>
    <property type="match status" value="6"/>
</dbReference>
<feature type="repeat" description="ANK" evidence="1">
    <location>
        <begin position="473"/>
        <end position="505"/>
    </location>
</feature>
<comment type="caution">
    <text evidence="2">The sequence shown here is derived from an EMBL/GenBank/DDBJ whole genome shotgun (WGS) entry which is preliminary data.</text>
</comment>